<comment type="caution">
    <text evidence="1">The sequence shown here is derived from an EMBL/GenBank/DDBJ whole genome shotgun (WGS) entry which is preliminary data.</text>
</comment>
<dbReference type="EMBL" id="MLYV02000606">
    <property type="protein sequence ID" value="PSR81820.1"/>
    <property type="molecule type" value="Genomic_DNA"/>
</dbReference>
<evidence type="ECO:0000313" key="2">
    <source>
        <dbReference type="Proteomes" id="UP000186601"/>
    </source>
</evidence>
<gene>
    <name evidence="1" type="ORF">PHLCEN_2v6251</name>
</gene>
<name>A0A2R6P000_9APHY</name>
<reference evidence="1 2" key="1">
    <citation type="submission" date="2018-02" db="EMBL/GenBank/DDBJ databases">
        <title>Genome sequence of the basidiomycete white-rot fungus Phlebia centrifuga.</title>
        <authorList>
            <person name="Granchi Z."/>
            <person name="Peng M."/>
            <person name="de Vries R.P."/>
            <person name="Hilden K."/>
            <person name="Makela M.R."/>
            <person name="Grigoriev I."/>
            <person name="Riley R."/>
        </authorList>
    </citation>
    <scope>NUCLEOTIDE SEQUENCE [LARGE SCALE GENOMIC DNA]</scope>
    <source>
        <strain evidence="1 2">FBCC195</strain>
    </source>
</reference>
<dbReference type="AlphaFoldDB" id="A0A2R6P000"/>
<proteinExistence type="predicted"/>
<keyword evidence="2" id="KW-1185">Reference proteome</keyword>
<sequence>MQKQPPQSPKSKQPRMAHRITAELKKHSTTNSLRDCALGNSTLALPLVDKAVGVGTALLLLVGTSPSADAAPPKRVLAMAQMLRIPLTTEGRSGVFSTSV</sequence>
<evidence type="ECO:0000313" key="1">
    <source>
        <dbReference type="EMBL" id="PSR81820.1"/>
    </source>
</evidence>
<dbReference type="Proteomes" id="UP000186601">
    <property type="component" value="Unassembled WGS sequence"/>
</dbReference>
<protein>
    <submittedName>
        <fullName evidence="1">Uncharacterized protein</fullName>
    </submittedName>
</protein>
<accession>A0A2R6P000</accession>
<organism evidence="1 2">
    <name type="scientific">Hermanssonia centrifuga</name>
    <dbReference type="NCBI Taxonomy" id="98765"/>
    <lineage>
        <taxon>Eukaryota</taxon>
        <taxon>Fungi</taxon>
        <taxon>Dikarya</taxon>
        <taxon>Basidiomycota</taxon>
        <taxon>Agaricomycotina</taxon>
        <taxon>Agaricomycetes</taxon>
        <taxon>Polyporales</taxon>
        <taxon>Meruliaceae</taxon>
        <taxon>Hermanssonia</taxon>
    </lineage>
</organism>